<dbReference type="VEuPathDB" id="FungiDB:FUN_002812"/>
<evidence type="ECO:0000313" key="2">
    <source>
        <dbReference type="Proteomes" id="UP000232722"/>
    </source>
</evidence>
<comment type="caution">
    <text evidence="1">The sequence shown here is derived from an EMBL/GenBank/DDBJ whole genome shotgun (WGS) entry which is preliminary data.</text>
</comment>
<dbReference type="AlphaFoldDB" id="A0A2N0Q5T5"/>
<sequence length="122" mass="13442">MPFVDTFSYLNATIYGVNINANLDMRIENIQASSGVAKVYFTDSALPLNTSNPIPPPPQLTIVDSRGNNLKPIVINGITCFGIIESRGYTFRLNGQVFFTLGTHIQQCTIVAPSMTHFTIQF</sequence>
<proteinExistence type="predicted"/>
<dbReference type="Proteomes" id="UP000232722">
    <property type="component" value="Unassembled WGS sequence"/>
</dbReference>
<gene>
    <name evidence="1" type="ORF">RhiirA5_409398</name>
</gene>
<dbReference type="EMBL" id="LLXJ01000135">
    <property type="protein sequence ID" value="PKC14441.1"/>
    <property type="molecule type" value="Genomic_DNA"/>
</dbReference>
<reference evidence="1 2" key="2">
    <citation type="submission" date="2017-09" db="EMBL/GenBank/DDBJ databases">
        <title>Extensive intraspecific genome diversity in a model arbuscular mycorrhizal fungus.</title>
        <authorList>
            <person name="Chen E.C."/>
            <person name="Morin E."/>
            <person name="Beaudet D."/>
            <person name="Noel J."/>
            <person name="Ndikumana S."/>
            <person name="Charron P."/>
            <person name="St-Onge C."/>
            <person name="Giorgi J."/>
            <person name="Grigoriev I.V."/>
            <person name="Roux C."/>
            <person name="Martin F.M."/>
            <person name="Corradi N."/>
        </authorList>
    </citation>
    <scope>NUCLEOTIDE SEQUENCE [LARGE SCALE GENOMIC DNA]</scope>
    <source>
        <strain evidence="1 2">A5</strain>
    </source>
</reference>
<dbReference type="VEuPathDB" id="FungiDB:RhiirA1_458627"/>
<protein>
    <submittedName>
        <fullName evidence="1">Uncharacterized protein</fullName>
    </submittedName>
</protein>
<organism evidence="1 2">
    <name type="scientific">Rhizophagus irregularis</name>
    <dbReference type="NCBI Taxonomy" id="588596"/>
    <lineage>
        <taxon>Eukaryota</taxon>
        <taxon>Fungi</taxon>
        <taxon>Fungi incertae sedis</taxon>
        <taxon>Mucoromycota</taxon>
        <taxon>Glomeromycotina</taxon>
        <taxon>Glomeromycetes</taxon>
        <taxon>Glomerales</taxon>
        <taxon>Glomeraceae</taxon>
        <taxon>Rhizophagus</taxon>
    </lineage>
</organism>
<accession>A0A2N0Q5T5</accession>
<reference evidence="1 2" key="1">
    <citation type="submission" date="2016-04" db="EMBL/GenBank/DDBJ databases">
        <title>Genome analyses suggest a sexual origin of heterokaryosis in a supposedly ancient asexual fungus.</title>
        <authorList>
            <person name="Ropars J."/>
            <person name="Sedzielewska K."/>
            <person name="Noel J."/>
            <person name="Charron P."/>
            <person name="Farinelli L."/>
            <person name="Marton T."/>
            <person name="Kruger M."/>
            <person name="Pelin A."/>
            <person name="Brachmann A."/>
            <person name="Corradi N."/>
        </authorList>
    </citation>
    <scope>NUCLEOTIDE SEQUENCE [LARGE SCALE GENOMIC DNA]</scope>
    <source>
        <strain evidence="1 2">A5</strain>
    </source>
</reference>
<name>A0A2N0Q5T5_9GLOM</name>
<dbReference type="VEuPathDB" id="FungiDB:RhiirFUN_008034"/>
<evidence type="ECO:0000313" key="1">
    <source>
        <dbReference type="EMBL" id="PKC14441.1"/>
    </source>
</evidence>